<evidence type="ECO:0000256" key="2">
    <source>
        <dbReference type="SAM" id="SignalP"/>
    </source>
</evidence>
<feature type="domain" description="Glycosyl hydrolase family 92 N-terminal" evidence="4">
    <location>
        <begin position="51"/>
        <end position="336"/>
    </location>
</feature>
<dbReference type="InterPro" id="IPR005887">
    <property type="entry name" value="GH92_a_mannosidase_put"/>
</dbReference>
<dbReference type="InterPro" id="IPR050883">
    <property type="entry name" value="PNGase"/>
</dbReference>
<dbReference type="KEGG" id="sls:SLINC_4812"/>
<dbReference type="PANTHER" id="PTHR12143:SF39">
    <property type="entry name" value="SECRETED PROTEIN"/>
    <property type="match status" value="1"/>
</dbReference>
<dbReference type="GO" id="GO:0030246">
    <property type="term" value="F:carbohydrate binding"/>
    <property type="evidence" value="ECO:0007669"/>
    <property type="project" value="InterPro"/>
</dbReference>
<dbReference type="Gene3D" id="3.30.2080.10">
    <property type="entry name" value="GH92 mannosidase domain"/>
    <property type="match status" value="1"/>
</dbReference>
<dbReference type="NCBIfam" id="TIGR01180">
    <property type="entry name" value="aman2_put"/>
    <property type="match status" value="1"/>
</dbReference>
<dbReference type="PANTHER" id="PTHR12143">
    <property type="entry name" value="PEPTIDE N-GLYCANASE PNGASE -RELATED"/>
    <property type="match status" value="1"/>
</dbReference>
<accession>A0A1B1MEJ8</accession>
<reference evidence="5 6" key="1">
    <citation type="submission" date="2016-07" db="EMBL/GenBank/DDBJ databases">
        <title>Enhancement of antibiotic productionsby engineered nitrateutilization in actinobacteria.</title>
        <authorList>
            <person name="Meng S.C."/>
        </authorList>
    </citation>
    <scope>NUCLEOTIDE SEQUENCE [LARGE SCALE GENOMIC DNA]</scope>
    <source>
        <strain evidence="5 6">NRRL 2936</strain>
    </source>
</reference>
<proteinExistence type="predicted"/>
<evidence type="ECO:0000259" key="3">
    <source>
        <dbReference type="Pfam" id="PF07971"/>
    </source>
</evidence>
<protein>
    <submittedName>
        <fullName evidence="5">Alpha-1,2-mannosidase</fullName>
    </submittedName>
</protein>
<dbReference type="InterPro" id="IPR012939">
    <property type="entry name" value="Glyco_hydro_92"/>
</dbReference>
<feature type="region of interest" description="Disordered" evidence="1">
    <location>
        <begin position="260"/>
        <end position="310"/>
    </location>
</feature>
<feature type="compositionally biased region" description="Basic and acidic residues" evidence="1">
    <location>
        <begin position="272"/>
        <end position="283"/>
    </location>
</feature>
<feature type="signal peptide" evidence="2">
    <location>
        <begin position="1"/>
        <end position="35"/>
    </location>
</feature>
<evidence type="ECO:0000256" key="1">
    <source>
        <dbReference type="SAM" id="MobiDB-lite"/>
    </source>
</evidence>
<feature type="chain" id="PRO_5043635357" evidence="2">
    <location>
        <begin position="36"/>
        <end position="1115"/>
    </location>
</feature>
<dbReference type="RefSeq" id="WP_079164727.1">
    <property type="nucleotide sequence ID" value="NZ_CP016438.1"/>
</dbReference>
<dbReference type="AlphaFoldDB" id="A0A1B1MEJ8"/>
<dbReference type="SUPFAM" id="SSF48208">
    <property type="entry name" value="Six-hairpin glycosidases"/>
    <property type="match status" value="1"/>
</dbReference>
<keyword evidence="2" id="KW-0732">Signal</keyword>
<organism evidence="5 6">
    <name type="scientific">Streptomyces lincolnensis</name>
    <dbReference type="NCBI Taxonomy" id="1915"/>
    <lineage>
        <taxon>Bacteria</taxon>
        <taxon>Bacillati</taxon>
        <taxon>Actinomycetota</taxon>
        <taxon>Actinomycetes</taxon>
        <taxon>Kitasatosporales</taxon>
        <taxon>Streptomycetaceae</taxon>
        <taxon>Streptomyces</taxon>
    </lineage>
</organism>
<dbReference type="PATRIC" id="fig|1915.4.peg.5345"/>
<dbReference type="InterPro" id="IPR008928">
    <property type="entry name" value="6-hairpin_glycosidase_sf"/>
</dbReference>
<feature type="domain" description="Glycosyl hydrolase family 92" evidence="3">
    <location>
        <begin position="343"/>
        <end position="796"/>
    </location>
</feature>
<gene>
    <name evidence="5" type="ORF">SLINC_4812</name>
</gene>
<dbReference type="InterPro" id="IPR014718">
    <property type="entry name" value="GH-type_carb-bd"/>
</dbReference>
<keyword evidence="6" id="KW-1185">Reference proteome</keyword>
<dbReference type="OrthoDB" id="9804511at2"/>
<dbReference type="Pfam" id="PF17678">
    <property type="entry name" value="Glyco_hydro_92N"/>
    <property type="match status" value="1"/>
</dbReference>
<dbReference type="GO" id="GO:0005829">
    <property type="term" value="C:cytosol"/>
    <property type="evidence" value="ECO:0007669"/>
    <property type="project" value="TreeGrafter"/>
</dbReference>
<evidence type="ECO:0000313" key="6">
    <source>
        <dbReference type="Proteomes" id="UP000092598"/>
    </source>
</evidence>
<dbReference type="Gene3D" id="1.20.1050.60">
    <property type="entry name" value="alpha-1,2-mannosidase"/>
    <property type="match status" value="1"/>
</dbReference>
<evidence type="ECO:0000313" key="5">
    <source>
        <dbReference type="EMBL" id="ANS67036.1"/>
    </source>
</evidence>
<dbReference type="Pfam" id="PF07971">
    <property type="entry name" value="Glyco_hydro_92"/>
    <property type="match status" value="1"/>
</dbReference>
<dbReference type="Gene3D" id="2.70.98.10">
    <property type="match status" value="2"/>
</dbReference>
<dbReference type="GO" id="GO:0005975">
    <property type="term" value="P:carbohydrate metabolic process"/>
    <property type="evidence" value="ECO:0007669"/>
    <property type="project" value="InterPro"/>
</dbReference>
<dbReference type="InterPro" id="IPR041371">
    <property type="entry name" value="GH92_N"/>
</dbReference>
<sequence>MHPPRFAVSRPRARRPLAVALALGATLCASVPAQAVAETPTATTTADLARYVNPFAGTKPGGPDFGTGGGAGNTFPGAVAPFGMVQWSPDTDRSQPGGYFYDDDKIRGFSLTHLSGAGCYGAQDLPFMPYSGQVTSSPATDPDHYLDGFSHDDEKASPGSYGVTLASGTKVELAATQRSGAGRFTYPEGDRAASLLVNVSGSIGGANDAQADISEDRRTISGYVASGKFCGGINRYRVYFSATFDRPFASVGTWHNDAVTPGDESVRGTARAKVDMDTADKATDATGTAEPDAPTGDTGGEKVENKSVSVSGPGSGAYVTFDTAKDRSVGVRVGLSYVSAEGAAANARAEQGSAGFDTVAARARAAWNERLNQVAVEGGTDAERTTFYTALYHSLIQPNVFSDVDGRYVGFDGRTHRTAAGHTQYANFSGWDIYRSEVQLLALLAPDVAGDIAQSMYHQAHQAGDVWDRWSVNNDFNGVMNGDPYHSILASVYAFGATGFDAEGALASMVKGATTVQKSNARYVERYGLADYQKLGYLPGDPSTTLEYTTADFGIAQLAGRLGDTSTRTGFMKRAQNWQNMFNPANDSLQPRLRDGSFLTPYDPADSSWWMEGNGAQYQWMVPYDLAGLFGAVGGDRAAVKRLDTYFTKLNAGPHEPYAFLGNEPSLNAPYAYAYAGAPYRTQDVVRRSLNTLYGPGPDGLVGNDDLGTMSAWYVWGALGMFPQVPGRAELVLASPLFPKITIHRDNGRTITVNAPGASADTYYVQSLKVNGSASGRAWLPESFVADGGTLDYTLGTAANTSWGSAAGDAPPSFREGERPYFTGVTPARVRVQPGDTSGKVTVGVRSLRDADSTLRWSAAPPGGLTVTPAGGEVAVPGVGGGDGTASFTVTAAEGSAGFFTVPVSLKDSSGAVVAKASVAVTVAPRGSVAWYLDNNGVSADDNDPSGDFDGGGGSYSAKALADQKLTPGATVDAGGFSFTWPKVGPGAPDNIVVGGGEQVLDVPGGATKLAILGSASNGPSTGTLTLTFTDGSTQQATVGFSDWTLGGGAQKPSYGNVVAARTAYRLYSGSTDDVDTYVFATAPIAVPAGKRLASVTLPSSTSGGRMHVFGLATA</sequence>
<dbReference type="GO" id="GO:0000224">
    <property type="term" value="F:peptide-N4-(N-acetyl-beta-glucosaminyl)asparagine amidase activity"/>
    <property type="evidence" value="ECO:0007669"/>
    <property type="project" value="TreeGrafter"/>
</dbReference>
<dbReference type="STRING" id="1915.SLINC_4812"/>
<dbReference type="GO" id="GO:0006516">
    <property type="term" value="P:glycoprotein catabolic process"/>
    <property type="evidence" value="ECO:0007669"/>
    <property type="project" value="TreeGrafter"/>
</dbReference>
<name>A0A1B1MEJ8_STRLN</name>
<dbReference type="FunFam" id="3.30.2080.10:FF:000001">
    <property type="entry name" value="Alpha-1,2-mannosidase subfamily"/>
    <property type="match status" value="1"/>
</dbReference>
<evidence type="ECO:0000259" key="4">
    <source>
        <dbReference type="Pfam" id="PF17678"/>
    </source>
</evidence>
<dbReference type="EMBL" id="CP016438">
    <property type="protein sequence ID" value="ANS67036.1"/>
    <property type="molecule type" value="Genomic_DNA"/>
</dbReference>
<dbReference type="Proteomes" id="UP000092598">
    <property type="component" value="Chromosome"/>
</dbReference>